<dbReference type="STRING" id="930.GCA_002079865_02110"/>
<dbReference type="Pfam" id="PF08346">
    <property type="entry name" value="AntA"/>
    <property type="match status" value="1"/>
</dbReference>
<comment type="caution">
    <text evidence="3">The sequence shown here is derived from an EMBL/GenBank/DDBJ whole genome shotgun (WGS) entry which is preliminary data.</text>
</comment>
<name>A0A1C2IRT2_ACITH</name>
<dbReference type="Proteomes" id="UP000095008">
    <property type="component" value="Unassembled WGS sequence"/>
</dbReference>
<dbReference type="Proteomes" id="UP000094893">
    <property type="component" value="Unassembled WGS sequence"/>
</dbReference>
<accession>A0A1C2IRT2</accession>
<feature type="domain" description="AntA/AntB antirepressor" evidence="1">
    <location>
        <begin position="25"/>
        <end position="102"/>
    </location>
</feature>
<evidence type="ECO:0000313" key="5">
    <source>
        <dbReference type="Proteomes" id="UP000095008"/>
    </source>
</evidence>
<dbReference type="EMBL" id="LWRY01000025">
    <property type="protein sequence ID" value="OCX74942.1"/>
    <property type="molecule type" value="Genomic_DNA"/>
</dbReference>
<gene>
    <name evidence="3" type="ORF">A6M23_04190</name>
    <name evidence="2" type="ORF">A6P07_08360</name>
</gene>
<keyword evidence="5" id="KW-1185">Reference proteome</keyword>
<sequence length="296" mass="33137">MTHQTIGTLLPLYTRQIDDNATQTVNARDLHTFLEVGKDFSTWIKDRIDKYDFIENVDYVSHSPKLGSGENQQVTGFTPGILRKDYYLSLDMAKELAMVERTPKGKEARRYFIACEKQLRAQSLAGGQCSGPGTVQSGGSPFHEQADQNRLKANWNRSVAELAKSYSAIYVALGIRGPQRLLAVENAMREKENIEMGQIAPLPGPAQTSNNRYAAIIADRLISPTQIGQAIGKNARQVNLLLEDFGLQVREGKEWIPTPDAKGLYEWVETGKRHHSGAPVTCLRWRETAILEKFPH</sequence>
<evidence type="ECO:0000313" key="4">
    <source>
        <dbReference type="Proteomes" id="UP000094893"/>
    </source>
</evidence>
<dbReference type="RefSeq" id="WP_024893721.1">
    <property type="nucleotide sequence ID" value="NZ_JABBDU010000024.1"/>
</dbReference>
<protein>
    <recommendedName>
        <fullName evidence="1">AntA/AntB antirepressor domain-containing protein</fullName>
    </recommendedName>
</protein>
<reference evidence="3 4" key="1">
    <citation type="journal article" date="2016" name="Int. J. Mol. Sci.">
        <title>Comparative genomics of the extreme acidophile Acidithiobacillus thiooxidans reveals intraspecific divergence and niche adaptation.</title>
        <authorList>
            <person name="Zhang X."/>
            <person name="Feng X."/>
            <person name="Tao J."/>
            <person name="Ma L."/>
            <person name="Xiao Y."/>
            <person name="Liang Y."/>
            <person name="Liu X."/>
            <person name="Yin H."/>
        </authorList>
    </citation>
    <scope>NUCLEOTIDE SEQUENCE [LARGE SCALE GENOMIC DNA]</scope>
    <source>
        <strain evidence="2 4">A02</strain>
        <strain evidence="3">DXS-W</strain>
    </source>
</reference>
<organism evidence="3 5">
    <name type="scientific">Acidithiobacillus thiooxidans</name>
    <name type="common">Thiobacillus thiooxidans</name>
    <dbReference type="NCBI Taxonomy" id="930"/>
    <lineage>
        <taxon>Bacteria</taxon>
        <taxon>Pseudomonadati</taxon>
        <taxon>Pseudomonadota</taxon>
        <taxon>Acidithiobacillia</taxon>
        <taxon>Acidithiobacillales</taxon>
        <taxon>Acidithiobacillaceae</taxon>
        <taxon>Acidithiobacillus</taxon>
    </lineage>
</organism>
<proteinExistence type="predicted"/>
<dbReference type="InterPro" id="IPR013557">
    <property type="entry name" value="AntA/B_antirep"/>
</dbReference>
<evidence type="ECO:0000259" key="1">
    <source>
        <dbReference type="Pfam" id="PF08346"/>
    </source>
</evidence>
<dbReference type="OrthoDB" id="79831at2"/>
<dbReference type="PANTHER" id="PTHR36180">
    <property type="entry name" value="DNA-BINDING PROTEIN-RELATED-RELATED"/>
    <property type="match status" value="1"/>
</dbReference>
<evidence type="ECO:0000313" key="2">
    <source>
        <dbReference type="EMBL" id="OCX73544.1"/>
    </source>
</evidence>
<dbReference type="PANTHER" id="PTHR36180:SF1">
    <property type="entry name" value="ANTA_ANTB ANTIREPRESSOR DOMAIN-CONTAINING PROTEIN"/>
    <property type="match status" value="1"/>
</dbReference>
<dbReference type="AlphaFoldDB" id="A0A1C2IRT2"/>
<evidence type="ECO:0000313" key="3">
    <source>
        <dbReference type="EMBL" id="OCX74942.1"/>
    </source>
</evidence>
<dbReference type="EMBL" id="LWSA01000102">
    <property type="protein sequence ID" value="OCX73544.1"/>
    <property type="molecule type" value="Genomic_DNA"/>
</dbReference>